<dbReference type="EMBL" id="RQTK01000015">
    <property type="protein sequence ID" value="RUS91274.1"/>
    <property type="molecule type" value="Genomic_DNA"/>
</dbReference>
<keyword evidence="7" id="KW-0653">Protein transport</keyword>
<evidence type="ECO:0000256" key="7">
    <source>
        <dbReference type="ARBA" id="ARBA00022927"/>
    </source>
</evidence>
<accession>A0A3S1BTZ2</accession>
<dbReference type="GO" id="GO:0030139">
    <property type="term" value="C:endocytic vesicle"/>
    <property type="evidence" value="ECO:0007669"/>
    <property type="project" value="TreeGrafter"/>
</dbReference>
<proteinExistence type="predicted"/>
<dbReference type="GO" id="GO:0006898">
    <property type="term" value="P:receptor-mediated endocytosis"/>
    <property type="evidence" value="ECO:0007669"/>
    <property type="project" value="TreeGrafter"/>
</dbReference>
<feature type="transmembrane region" description="Helical" evidence="11">
    <location>
        <begin position="365"/>
        <end position="388"/>
    </location>
</feature>
<dbReference type="GO" id="GO:0015031">
    <property type="term" value="P:protein transport"/>
    <property type="evidence" value="ECO:0007669"/>
    <property type="project" value="UniProtKB-KW"/>
</dbReference>
<evidence type="ECO:0000256" key="3">
    <source>
        <dbReference type="ARBA" id="ARBA00022448"/>
    </source>
</evidence>
<name>A0A3S1BTZ2_ELYCH</name>
<evidence type="ECO:0000256" key="5">
    <source>
        <dbReference type="ARBA" id="ARBA00022692"/>
    </source>
</evidence>
<evidence type="ECO:0000256" key="8">
    <source>
        <dbReference type="ARBA" id="ARBA00022989"/>
    </source>
</evidence>
<evidence type="ECO:0000256" key="10">
    <source>
        <dbReference type="SAM" id="MobiDB-lite"/>
    </source>
</evidence>
<organism evidence="13 14">
    <name type="scientific">Elysia chlorotica</name>
    <name type="common">Eastern emerald elysia</name>
    <name type="synonym">Sea slug</name>
    <dbReference type="NCBI Taxonomy" id="188477"/>
    <lineage>
        <taxon>Eukaryota</taxon>
        <taxon>Metazoa</taxon>
        <taxon>Spiralia</taxon>
        <taxon>Lophotrochozoa</taxon>
        <taxon>Mollusca</taxon>
        <taxon>Gastropoda</taxon>
        <taxon>Heterobranchia</taxon>
        <taxon>Euthyneura</taxon>
        <taxon>Panpulmonata</taxon>
        <taxon>Sacoglossa</taxon>
        <taxon>Placobranchoidea</taxon>
        <taxon>Plakobranchidae</taxon>
        <taxon>Elysia</taxon>
    </lineage>
</organism>
<dbReference type="Pfam" id="PF14828">
    <property type="entry name" value="Amnionless"/>
    <property type="match status" value="1"/>
</dbReference>
<keyword evidence="6 12" id="KW-0732">Signal</keyword>
<evidence type="ECO:0000256" key="4">
    <source>
        <dbReference type="ARBA" id="ARBA00022475"/>
    </source>
</evidence>
<keyword evidence="8 11" id="KW-1133">Transmembrane helix</keyword>
<feature type="signal peptide" evidence="12">
    <location>
        <begin position="1"/>
        <end position="19"/>
    </location>
</feature>
<evidence type="ECO:0000256" key="11">
    <source>
        <dbReference type="SAM" id="Phobius"/>
    </source>
</evidence>
<evidence type="ECO:0000313" key="13">
    <source>
        <dbReference type="EMBL" id="RUS91274.1"/>
    </source>
</evidence>
<protein>
    <recommendedName>
        <fullName evidence="2">Protein amnionless</fullName>
    </recommendedName>
</protein>
<comment type="subcellular location">
    <subcellularLocation>
        <location evidence="1">Cell membrane</location>
        <topology evidence="1">Single-pass type I membrane protein</topology>
    </subcellularLocation>
</comment>
<dbReference type="Proteomes" id="UP000271974">
    <property type="component" value="Unassembled WGS sequence"/>
</dbReference>
<keyword evidence="14" id="KW-1185">Reference proteome</keyword>
<reference evidence="13 14" key="1">
    <citation type="submission" date="2019-01" db="EMBL/GenBank/DDBJ databases">
        <title>A draft genome assembly of the solar-powered sea slug Elysia chlorotica.</title>
        <authorList>
            <person name="Cai H."/>
            <person name="Li Q."/>
            <person name="Fang X."/>
            <person name="Li J."/>
            <person name="Curtis N.E."/>
            <person name="Altenburger A."/>
            <person name="Shibata T."/>
            <person name="Feng M."/>
            <person name="Maeda T."/>
            <person name="Schwartz J.A."/>
            <person name="Shigenobu S."/>
            <person name="Lundholm N."/>
            <person name="Nishiyama T."/>
            <person name="Yang H."/>
            <person name="Hasebe M."/>
            <person name="Li S."/>
            <person name="Pierce S.K."/>
            <person name="Wang J."/>
        </authorList>
    </citation>
    <scope>NUCLEOTIDE SEQUENCE [LARGE SCALE GENOMIC DNA]</scope>
    <source>
        <strain evidence="13">EC2010</strain>
        <tissue evidence="13">Whole organism of an adult</tissue>
    </source>
</reference>
<keyword evidence="9 11" id="KW-0472">Membrane</keyword>
<dbReference type="OrthoDB" id="10067964at2759"/>
<feature type="compositionally biased region" description="Polar residues" evidence="10">
    <location>
        <begin position="508"/>
        <end position="518"/>
    </location>
</feature>
<evidence type="ECO:0000256" key="6">
    <source>
        <dbReference type="ARBA" id="ARBA00022729"/>
    </source>
</evidence>
<dbReference type="PANTHER" id="PTHR14995:SF2">
    <property type="entry name" value="PROTEIN AMNIONLESS"/>
    <property type="match status" value="1"/>
</dbReference>
<feature type="region of interest" description="Disordered" evidence="10">
    <location>
        <begin position="473"/>
        <end position="541"/>
    </location>
</feature>
<gene>
    <name evidence="13" type="ORF">EGW08_000986</name>
</gene>
<sequence length="567" mass="61590">MAKATLFCVYILFLAYSEAIYKRWLPNTDFGNPQNWNAKRTPCGNDIVIIGDDSPVVYVQINTTMKELVLPSSGELILGRNATLAFTSRSSDDCPDFGGDIEFTATEPKSWLNAKNWCSATTERGACDTAARLDVDKVPCKYDDVVFPRYHGYFVDLSQNVPDMTVKSLKISGSTFSSKKSFDNFLNQTDGKRMFRVGKNGHTLEVLRKVCNVKGGCACGNDIPELTKKICSFVEGSCNRPRCAKSIMPPGMCCRMCGAYFNITKGYGFDLDNFKSSLNKEFFQKQKDVTSIVAVMTGNWLQLVLTDSNGENSSKMAQSIKEDFNKDFTAGGHKYAIDHYQLFLATIEPSPHNRKSSSSLSGGSIAGIVFGVLIFLIVIALIVGVFTFRRTGRPNLPNLPRMPALHSVPGLNRIPGLRGRRATPRGDSGTPRTAAHVDPGFANPMYDNSPLDDDFTMREMDVVANIKEEQPTFDTSKKGFQNPLFSKSKTGSKAFKEPSKVDTPGDEATSSGVAVTPTSGASPGPGAHGKAGKGKKGKALTPVADAEASGMILDFSDTDALNTDSTI</sequence>
<dbReference type="AlphaFoldDB" id="A0A3S1BTZ2"/>
<evidence type="ECO:0000256" key="12">
    <source>
        <dbReference type="SAM" id="SignalP"/>
    </source>
</evidence>
<evidence type="ECO:0000256" key="1">
    <source>
        <dbReference type="ARBA" id="ARBA00004251"/>
    </source>
</evidence>
<keyword evidence="4" id="KW-1003">Cell membrane</keyword>
<evidence type="ECO:0000256" key="2">
    <source>
        <dbReference type="ARBA" id="ARBA00021200"/>
    </source>
</evidence>
<evidence type="ECO:0000313" key="14">
    <source>
        <dbReference type="Proteomes" id="UP000271974"/>
    </source>
</evidence>
<dbReference type="GO" id="GO:0016324">
    <property type="term" value="C:apical plasma membrane"/>
    <property type="evidence" value="ECO:0007669"/>
    <property type="project" value="TreeGrafter"/>
</dbReference>
<dbReference type="InterPro" id="IPR026112">
    <property type="entry name" value="AMN"/>
</dbReference>
<evidence type="ECO:0000256" key="9">
    <source>
        <dbReference type="ARBA" id="ARBA00023136"/>
    </source>
</evidence>
<keyword evidence="5 11" id="KW-0812">Transmembrane</keyword>
<comment type="caution">
    <text evidence="13">The sequence shown here is derived from an EMBL/GenBank/DDBJ whole genome shotgun (WGS) entry which is preliminary data.</text>
</comment>
<dbReference type="CDD" id="cd12087">
    <property type="entry name" value="TM_EGFR-like"/>
    <property type="match status" value="1"/>
</dbReference>
<dbReference type="STRING" id="188477.A0A3S1BTZ2"/>
<feature type="chain" id="PRO_5018544959" description="Protein amnionless" evidence="12">
    <location>
        <begin position="20"/>
        <end position="567"/>
    </location>
</feature>
<dbReference type="PANTHER" id="PTHR14995">
    <property type="entry name" value="AMNIONLESS"/>
    <property type="match status" value="1"/>
</dbReference>
<feature type="region of interest" description="Disordered" evidence="10">
    <location>
        <begin position="410"/>
        <end position="446"/>
    </location>
</feature>
<keyword evidence="3" id="KW-0813">Transport</keyword>